<dbReference type="InterPro" id="IPR017975">
    <property type="entry name" value="Tubulin_CS"/>
</dbReference>
<dbReference type="InterPro" id="IPR036525">
    <property type="entry name" value="Tubulin/FtsZ_GTPase_sf"/>
</dbReference>
<evidence type="ECO:0000256" key="13">
    <source>
        <dbReference type="ARBA" id="ARBA00049117"/>
    </source>
</evidence>
<evidence type="ECO:0000256" key="6">
    <source>
        <dbReference type="ARBA" id="ARBA00022723"/>
    </source>
</evidence>
<dbReference type="SUPFAM" id="SSF52490">
    <property type="entry name" value="Tubulin nucleotide-binding domain-like"/>
    <property type="match status" value="1"/>
</dbReference>
<dbReference type="InterPro" id="IPR003008">
    <property type="entry name" value="Tubulin_FtsZ_GTPase"/>
</dbReference>
<dbReference type="SMART" id="SM00864">
    <property type="entry name" value="Tubulin"/>
    <property type="match status" value="1"/>
</dbReference>
<comment type="subcellular location">
    <subcellularLocation>
        <location evidence="2">Cytoplasm</location>
        <location evidence="2">Cytoskeleton</location>
    </subcellularLocation>
</comment>
<keyword evidence="17" id="KW-1185">Reference proteome</keyword>
<dbReference type="FunFam" id="3.40.50.1440:FF:000004">
    <property type="entry name" value="Tubulin alpha chain"/>
    <property type="match status" value="1"/>
</dbReference>
<keyword evidence="7 14" id="KW-0547">Nucleotide-binding</keyword>
<comment type="subunit">
    <text evidence="14">Dimer of alpha and beta chains. A typical microtubule is a hollow water-filled tube with an outer diameter of 25 nm and an inner diameter of 15 nM. Alpha-beta heterodimers associate head-to-tail to form protofilaments running lengthwise along the microtubule wall with the beta-tubulin subunit facing the microtubule plus end conferring a structural polarity. Microtubules usually have 13 protofilaments but different protofilament numbers can be found in some organisms and specialized cells.</text>
</comment>
<dbReference type="InterPro" id="IPR002452">
    <property type="entry name" value="Alpha_tubulin"/>
</dbReference>
<dbReference type="PROSITE" id="PS00227">
    <property type="entry name" value="TUBULIN"/>
    <property type="match status" value="1"/>
</dbReference>
<dbReference type="EMBL" id="CM029053">
    <property type="protein sequence ID" value="KAG2553746.1"/>
    <property type="molecule type" value="Genomic_DNA"/>
</dbReference>
<keyword evidence="10 14" id="KW-0342">GTP-binding</keyword>
<keyword evidence="11" id="KW-0206">Cytoskeleton</keyword>
<evidence type="ECO:0000313" key="17">
    <source>
        <dbReference type="Proteomes" id="UP000823388"/>
    </source>
</evidence>
<proteinExistence type="inferred from homology"/>
<evidence type="ECO:0000256" key="10">
    <source>
        <dbReference type="ARBA" id="ARBA00023134"/>
    </source>
</evidence>
<sequence length="346" mass="38754">MREIISIHIGQAGIQVGNSCWELYCLEHGIQPDGLMPSDTSVGVARDAFNTFFSETSAGKHVPRALFVDLEPTVIDEVKTGIYRQLFHPEQLISHKEDAANNFARGHYTVGREVIDLCLDRIRKLADNCTGLQGFLVFNAVGGGTGSGLGSLLLERLSVDYGRKSKLGFTIYPSPQISTAVVEPYNSVLSTHSLIEHTDVVVLLDNEAIYDICKRSLDIERPTTQPWLRSSPVLTANLISCMQSVHLFIGMSAKGWKKGSSQRQGRILRHWRRIMRKSELKLKMMRRKLNIEPCDLEICLFSFGISQLGVLGWHCCPTPTISFPVRYCISPVHDWQSRSVKLVELV</sequence>
<evidence type="ECO:0000259" key="15">
    <source>
        <dbReference type="SMART" id="SM00864"/>
    </source>
</evidence>
<keyword evidence="6" id="KW-0479">Metal-binding</keyword>
<feature type="domain" description="Tubulin/FtsZ GTPase" evidence="15">
    <location>
        <begin position="49"/>
        <end position="250"/>
    </location>
</feature>
<protein>
    <recommendedName>
        <fullName evidence="14">Tubulin alpha chain</fullName>
    </recommendedName>
</protein>
<dbReference type="Proteomes" id="UP000823388">
    <property type="component" value="Chromosome 9K"/>
</dbReference>
<accession>A0A8T0P346</accession>
<comment type="similarity">
    <text evidence="3 14">Belongs to the tubulin family.</text>
</comment>
<evidence type="ECO:0000256" key="2">
    <source>
        <dbReference type="ARBA" id="ARBA00004245"/>
    </source>
</evidence>
<dbReference type="Gene3D" id="3.40.50.1440">
    <property type="entry name" value="Tubulin/FtsZ, GTPase domain"/>
    <property type="match status" value="1"/>
</dbReference>
<evidence type="ECO:0000256" key="14">
    <source>
        <dbReference type="RuleBase" id="RU000352"/>
    </source>
</evidence>
<dbReference type="PRINTS" id="PR01161">
    <property type="entry name" value="TUBULIN"/>
</dbReference>
<reference evidence="16" key="1">
    <citation type="submission" date="2020-05" db="EMBL/GenBank/DDBJ databases">
        <title>WGS assembly of Panicum virgatum.</title>
        <authorList>
            <person name="Lovell J.T."/>
            <person name="Jenkins J."/>
            <person name="Shu S."/>
            <person name="Juenger T.E."/>
            <person name="Schmutz J."/>
        </authorList>
    </citation>
    <scope>NUCLEOTIDE SEQUENCE</scope>
    <source>
        <strain evidence="16">AP13</strain>
    </source>
</reference>
<evidence type="ECO:0000256" key="12">
    <source>
        <dbReference type="ARBA" id="ARBA00034296"/>
    </source>
</evidence>
<dbReference type="GO" id="GO:0005200">
    <property type="term" value="F:structural constituent of cytoskeleton"/>
    <property type="evidence" value="ECO:0007669"/>
    <property type="project" value="InterPro"/>
</dbReference>
<evidence type="ECO:0000256" key="11">
    <source>
        <dbReference type="ARBA" id="ARBA00023212"/>
    </source>
</evidence>
<comment type="catalytic activity">
    <reaction evidence="13">
        <text>GTP + H2O = GDP + phosphate + H(+)</text>
        <dbReference type="Rhea" id="RHEA:19669"/>
        <dbReference type="ChEBI" id="CHEBI:15377"/>
        <dbReference type="ChEBI" id="CHEBI:15378"/>
        <dbReference type="ChEBI" id="CHEBI:37565"/>
        <dbReference type="ChEBI" id="CHEBI:43474"/>
        <dbReference type="ChEBI" id="CHEBI:58189"/>
    </reaction>
    <physiologicalReaction direction="left-to-right" evidence="13">
        <dbReference type="Rhea" id="RHEA:19670"/>
    </physiologicalReaction>
</comment>
<keyword evidence="9" id="KW-0460">Magnesium</keyword>
<dbReference type="PROSITE" id="PS00228">
    <property type="entry name" value="TUBULIN_B_AUTOREG"/>
    <property type="match status" value="1"/>
</dbReference>
<comment type="caution">
    <text evidence="16">The sequence shown here is derived from an EMBL/GenBank/DDBJ whole genome shotgun (WGS) entry which is preliminary data.</text>
</comment>
<dbReference type="GO" id="GO:0005525">
    <property type="term" value="F:GTP binding"/>
    <property type="evidence" value="ECO:0007669"/>
    <property type="project" value="UniProtKB-UniRule"/>
</dbReference>
<dbReference type="InterPro" id="IPR000217">
    <property type="entry name" value="Tubulin"/>
</dbReference>
<evidence type="ECO:0000256" key="7">
    <source>
        <dbReference type="ARBA" id="ARBA00022741"/>
    </source>
</evidence>
<keyword evidence="5 14" id="KW-0493">Microtubule</keyword>
<dbReference type="Pfam" id="PF00091">
    <property type="entry name" value="Tubulin"/>
    <property type="match status" value="1"/>
</dbReference>
<dbReference type="AlphaFoldDB" id="A0A8T0P346"/>
<evidence type="ECO:0000256" key="4">
    <source>
        <dbReference type="ARBA" id="ARBA00022490"/>
    </source>
</evidence>
<dbReference type="PANTHER" id="PTHR11588">
    <property type="entry name" value="TUBULIN"/>
    <property type="match status" value="1"/>
</dbReference>
<keyword evidence="4" id="KW-0963">Cytoplasm</keyword>
<evidence type="ECO:0000313" key="16">
    <source>
        <dbReference type="EMBL" id="KAG2553746.1"/>
    </source>
</evidence>
<evidence type="ECO:0000256" key="3">
    <source>
        <dbReference type="ARBA" id="ARBA00009636"/>
    </source>
</evidence>
<evidence type="ECO:0000256" key="1">
    <source>
        <dbReference type="ARBA" id="ARBA00001946"/>
    </source>
</evidence>
<evidence type="ECO:0000256" key="8">
    <source>
        <dbReference type="ARBA" id="ARBA00022801"/>
    </source>
</evidence>
<dbReference type="PRINTS" id="PR01162">
    <property type="entry name" value="ALPHATUBULIN"/>
</dbReference>
<comment type="function">
    <text evidence="12 14">Tubulin is the major constituent of microtubules, a cylinder consisting of laterally associated linear protofilaments composed of alpha- and beta-tubulin heterodimers. Microtubules grow by the addition of GTP-tubulin dimers to the microtubule end, where a stabilizing cap forms. Below the cap, tubulin dimers are in GDP-bound state, owing to GTPase activity of alpha-tubulin.</text>
</comment>
<dbReference type="GO" id="GO:0016787">
    <property type="term" value="F:hydrolase activity"/>
    <property type="evidence" value="ECO:0007669"/>
    <property type="project" value="UniProtKB-KW"/>
</dbReference>
<evidence type="ECO:0000256" key="5">
    <source>
        <dbReference type="ARBA" id="ARBA00022701"/>
    </source>
</evidence>
<gene>
    <name evidence="16" type="ORF">PVAP13_9KG619400</name>
</gene>
<dbReference type="GO" id="GO:0005874">
    <property type="term" value="C:microtubule"/>
    <property type="evidence" value="ECO:0007669"/>
    <property type="project" value="UniProtKB-KW"/>
</dbReference>
<keyword evidence="8" id="KW-0378">Hydrolase</keyword>
<dbReference type="InterPro" id="IPR013838">
    <property type="entry name" value="Beta-tubulin_BS"/>
</dbReference>
<dbReference type="GO" id="GO:0007017">
    <property type="term" value="P:microtubule-based process"/>
    <property type="evidence" value="ECO:0007669"/>
    <property type="project" value="InterPro"/>
</dbReference>
<dbReference type="GO" id="GO:0046872">
    <property type="term" value="F:metal ion binding"/>
    <property type="evidence" value="ECO:0007669"/>
    <property type="project" value="UniProtKB-KW"/>
</dbReference>
<name>A0A8T0P346_PANVG</name>
<organism evidence="16 17">
    <name type="scientific">Panicum virgatum</name>
    <name type="common">Blackwell switchgrass</name>
    <dbReference type="NCBI Taxonomy" id="38727"/>
    <lineage>
        <taxon>Eukaryota</taxon>
        <taxon>Viridiplantae</taxon>
        <taxon>Streptophyta</taxon>
        <taxon>Embryophyta</taxon>
        <taxon>Tracheophyta</taxon>
        <taxon>Spermatophyta</taxon>
        <taxon>Magnoliopsida</taxon>
        <taxon>Liliopsida</taxon>
        <taxon>Poales</taxon>
        <taxon>Poaceae</taxon>
        <taxon>PACMAD clade</taxon>
        <taxon>Panicoideae</taxon>
        <taxon>Panicodae</taxon>
        <taxon>Paniceae</taxon>
        <taxon>Panicinae</taxon>
        <taxon>Panicum</taxon>
        <taxon>Panicum sect. Hiantes</taxon>
    </lineage>
</organism>
<evidence type="ECO:0000256" key="9">
    <source>
        <dbReference type="ARBA" id="ARBA00022842"/>
    </source>
</evidence>
<comment type="cofactor">
    <cofactor evidence="1">
        <name>Mg(2+)</name>
        <dbReference type="ChEBI" id="CHEBI:18420"/>
    </cofactor>
</comment>